<evidence type="ECO:0000256" key="4">
    <source>
        <dbReference type="SAM" id="MobiDB-lite"/>
    </source>
</evidence>
<dbReference type="CDD" id="cd07377">
    <property type="entry name" value="WHTH_GntR"/>
    <property type="match status" value="1"/>
</dbReference>
<dbReference type="PANTHER" id="PTHR43537:SF24">
    <property type="entry name" value="GLUCONATE OPERON TRANSCRIPTIONAL REPRESSOR"/>
    <property type="match status" value="1"/>
</dbReference>
<sequence length="258" mass="28157">MERTADDGDEEPSAADSPTRPARMRGGNVFEHTIAELLRAIRLGQYLVGDKLPPERELAARIDVSRATLRQALSELQTAGVVDVRRGRYGGAFVTRLPSADTGAGVDLGELDDAVRFRHILETSAARIVAERELGAEERERLISAERSCWMPLGSSAEDIEQFRALDARFHLTIAELTGIPSLAHAAATTRDRINALLDRIPFIHTNVEHSCTQHQQLVAAILDHDAEAAATLAAQHAEGTEQLLRGFLEGNGSTKER</sequence>
<dbReference type="SMART" id="SM00345">
    <property type="entry name" value="HTH_GNTR"/>
    <property type="match status" value="1"/>
</dbReference>
<dbReference type="SUPFAM" id="SSF48008">
    <property type="entry name" value="GntR ligand-binding domain-like"/>
    <property type="match status" value="1"/>
</dbReference>
<dbReference type="InterPro" id="IPR000524">
    <property type="entry name" value="Tscrpt_reg_HTH_GntR"/>
</dbReference>
<dbReference type="SMART" id="SM00895">
    <property type="entry name" value="FCD"/>
    <property type="match status" value="1"/>
</dbReference>
<proteinExistence type="predicted"/>
<dbReference type="PRINTS" id="PR00035">
    <property type="entry name" value="HTHGNTR"/>
</dbReference>
<organism evidence="6 7">
    <name type="scientific">Brevibacterium casei CIP 102111</name>
    <dbReference type="NCBI Taxonomy" id="1255625"/>
    <lineage>
        <taxon>Bacteria</taxon>
        <taxon>Bacillati</taxon>
        <taxon>Actinomycetota</taxon>
        <taxon>Actinomycetes</taxon>
        <taxon>Micrococcales</taxon>
        <taxon>Brevibacteriaceae</taxon>
        <taxon>Brevibacterium</taxon>
    </lineage>
</organism>
<gene>
    <name evidence="6" type="ORF">BC102111_02012</name>
</gene>
<keyword evidence="2 6" id="KW-0238">DNA-binding</keyword>
<evidence type="ECO:0000313" key="7">
    <source>
        <dbReference type="Proteomes" id="UP000234333"/>
    </source>
</evidence>
<evidence type="ECO:0000256" key="2">
    <source>
        <dbReference type="ARBA" id="ARBA00023125"/>
    </source>
</evidence>
<dbReference type="Pfam" id="PF00392">
    <property type="entry name" value="GntR"/>
    <property type="match status" value="1"/>
</dbReference>
<dbReference type="Proteomes" id="UP000234333">
    <property type="component" value="Unassembled WGS sequence"/>
</dbReference>
<evidence type="ECO:0000256" key="3">
    <source>
        <dbReference type="ARBA" id="ARBA00023163"/>
    </source>
</evidence>
<dbReference type="Gene3D" id="1.20.120.530">
    <property type="entry name" value="GntR ligand-binding domain-like"/>
    <property type="match status" value="1"/>
</dbReference>
<dbReference type="AlphaFoldDB" id="A0A2H1JA52"/>
<dbReference type="Gene3D" id="1.10.10.10">
    <property type="entry name" value="Winged helix-like DNA-binding domain superfamily/Winged helix DNA-binding domain"/>
    <property type="match status" value="1"/>
</dbReference>
<dbReference type="GO" id="GO:0003700">
    <property type="term" value="F:DNA-binding transcription factor activity"/>
    <property type="evidence" value="ECO:0007669"/>
    <property type="project" value="InterPro"/>
</dbReference>
<dbReference type="InterPro" id="IPR036390">
    <property type="entry name" value="WH_DNA-bd_sf"/>
</dbReference>
<keyword evidence="1" id="KW-0805">Transcription regulation</keyword>
<evidence type="ECO:0000259" key="5">
    <source>
        <dbReference type="PROSITE" id="PS50949"/>
    </source>
</evidence>
<reference evidence="6 7" key="1">
    <citation type="submission" date="2017-03" db="EMBL/GenBank/DDBJ databases">
        <authorList>
            <person name="Afonso C.L."/>
            <person name="Miller P.J."/>
            <person name="Scott M.A."/>
            <person name="Spackman E."/>
            <person name="Goraichik I."/>
            <person name="Dimitrov K.M."/>
            <person name="Suarez D.L."/>
            <person name="Swayne D.E."/>
        </authorList>
    </citation>
    <scope>NUCLEOTIDE SEQUENCE [LARGE SCALE GENOMIC DNA]</scope>
    <source>
        <strain evidence="6 7">CIP 102111</strain>
    </source>
</reference>
<dbReference type="Pfam" id="PF07729">
    <property type="entry name" value="FCD"/>
    <property type="match status" value="1"/>
</dbReference>
<dbReference type="GeneID" id="99774624"/>
<dbReference type="PANTHER" id="PTHR43537">
    <property type="entry name" value="TRANSCRIPTIONAL REGULATOR, GNTR FAMILY"/>
    <property type="match status" value="1"/>
</dbReference>
<dbReference type="EMBL" id="FXZC01000004">
    <property type="protein sequence ID" value="SMX84208.1"/>
    <property type="molecule type" value="Genomic_DNA"/>
</dbReference>
<dbReference type="SUPFAM" id="SSF46785">
    <property type="entry name" value="Winged helix' DNA-binding domain"/>
    <property type="match status" value="1"/>
</dbReference>
<dbReference type="InterPro" id="IPR011711">
    <property type="entry name" value="GntR_C"/>
</dbReference>
<evidence type="ECO:0000256" key="1">
    <source>
        <dbReference type="ARBA" id="ARBA00023015"/>
    </source>
</evidence>
<name>A0A2H1JA52_9MICO</name>
<accession>A0A2H1JA52</accession>
<dbReference type="InterPro" id="IPR036388">
    <property type="entry name" value="WH-like_DNA-bd_sf"/>
</dbReference>
<feature type="domain" description="HTH gntR-type" evidence="5">
    <location>
        <begin position="27"/>
        <end position="97"/>
    </location>
</feature>
<feature type="region of interest" description="Disordered" evidence="4">
    <location>
        <begin position="1"/>
        <end position="26"/>
    </location>
</feature>
<dbReference type="GO" id="GO:0003677">
    <property type="term" value="F:DNA binding"/>
    <property type="evidence" value="ECO:0007669"/>
    <property type="project" value="UniProtKB-KW"/>
</dbReference>
<keyword evidence="3" id="KW-0804">Transcription</keyword>
<dbReference type="InterPro" id="IPR008920">
    <property type="entry name" value="TF_FadR/GntR_C"/>
</dbReference>
<dbReference type="PROSITE" id="PS50949">
    <property type="entry name" value="HTH_GNTR"/>
    <property type="match status" value="1"/>
</dbReference>
<protein>
    <submittedName>
        <fullName evidence="6">DNA-binding transcriptional regulator, FadR family</fullName>
    </submittedName>
</protein>
<dbReference type="RefSeq" id="WP_232252529.1">
    <property type="nucleotide sequence ID" value="NZ_FXZC01000004.1"/>
</dbReference>
<evidence type="ECO:0000313" key="6">
    <source>
        <dbReference type="EMBL" id="SMX84208.1"/>
    </source>
</evidence>